<dbReference type="EMBL" id="GU592207">
    <property type="protein sequence ID" value="ADD62852.1"/>
    <property type="molecule type" value="Genomic_DNA"/>
</dbReference>
<evidence type="ECO:0000313" key="2">
    <source>
        <dbReference type="EMBL" id="ADD62852.1"/>
    </source>
</evidence>
<keyword evidence="1" id="KW-0472">Membrane</keyword>
<accession>E9KIQ9</accession>
<organism evidence="2">
    <name type="scientific">Oryza sativa subsp. japonica</name>
    <name type="common">Rice</name>
    <dbReference type="NCBI Taxonomy" id="39947"/>
    <lineage>
        <taxon>Eukaryota</taxon>
        <taxon>Viridiplantae</taxon>
        <taxon>Streptophyta</taxon>
        <taxon>Embryophyta</taxon>
        <taxon>Tracheophyta</taxon>
        <taxon>Spermatophyta</taxon>
        <taxon>Magnoliopsida</taxon>
        <taxon>Liliopsida</taxon>
        <taxon>Poales</taxon>
        <taxon>Poaceae</taxon>
        <taxon>BOP clade</taxon>
        <taxon>Oryzoideae</taxon>
        <taxon>Oryzeae</taxon>
        <taxon>Oryzinae</taxon>
        <taxon>Oryza</taxon>
        <taxon>Oryza sativa</taxon>
    </lineage>
</organism>
<name>E9KIQ9_ORYSJ</name>
<evidence type="ECO:0000256" key="1">
    <source>
        <dbReference type="SAM" id="Phobius"/>
    </source>
</evidence>
<dbReference type="AlphaFoldDB" id="E9KIQ9"/>
<sequence>MCSHKFHLMICVDFVYYSVVVVNTRSFRRSIVILKFYKNGNSNFSRHLHIWFTCKLYWVCLIYRVWATLSTIKRSIRRTRGLIEVRSLPDGETSYFN</sequence>
<gene>
    <name evidence="2" type="primary">psbN</name>
</gene>
<keyword evidence="2" id="KW-0150">Chloroplast</keyword>
<proteinExistence type="predicted"/>
<geneLocation type="chloroplast" evidence="2"/>
<feature type="transmembrane region" description="Helical" evidence="1">
    <location>
        <begin position="48"/>
        <end position="66"/>
    </location>
</feature>
<reference evidence="2" key="1">
    <citation type="journal article" date="2011" name="Plant Biotechnol. J.">
        <title>Chloroplast genome sequences from total DNA for plant identification.</title>
        <authorList>
            <person name="Nock C.J."/>
            <person name="Waters D.L."/>
            <person name="Edwards M.A."/>
            <person name="Bowen S.G."/>
            <person name="Rice N."/>
            <person name="Cordeiro G.M."/>
            <person name="Henry R.J."/>
        </authorList>
    </citation>
    <scope>NUCLEOTIDE SEQUENCE</scope>
    <source>
        <strain evidence="2">317387</strain>
    </source>
</reference>
<protein>
    <submittedName>
        <fullName evidence="2">Photosystem II protein N</fullName>
    </submittedName>
</protein>
<keyword evidence="1" id="KW-0812">Transmembrane</keyword>
<keyword evidence="1" id="KW-1133">Transmembrane helix</keyword>
<keyword evidence="2" id="KW-0934">Plastid</keyword>